<dbReference type="OrthoDB" id="3067719at2759"/>
<feature type="compositionally biased region" description="Polar residues" evidence="1">
    <location>
        <begin position="441"/>
        <end position="455"/>
    </location>
</feature>
<feature type="compositionally biased region" description="Low complexity" evidence="1">
    <location>
        <begin position="293"/>
        <end position="307"/>
    </location>
</feature>
<feature type="compositionally biased region" description="Basic and acidic residues" evidence="1">
    <location>
        <begin position="593"/>
        <end position="605"/>
    </location>
</feature>
<reference evidence="2 3" key="1">
    <citation type="submission" date="2014-04" db="EMBL/GenBank/DDBJ databases">
        <authorList>
            <consortium name="DOE Joint Genome Institute"/>
            <person name="Kuo A."/>
            <person name="Gay G."/>
            <person name="Dore J."/>
            <person name="Kohler A."/>
            <person name="Nagy L.G."/>
            <person name="Floudas D."/>
            <person name="Copeland A."/>
            <person name="Barry K.W."/>
            <person name="Cichocki N."/>
            <person name="Veneault-Fourrey C."/>
            <person name="LaButti K."/>
            <person name="Lindquist E.A."/>
            <person name="Lipzen A."/>
            <person name="Lundell T."/>
            <person name="Morin E."/>
            <person name="Murat C."/>
            <person name="Sun H."/>
            <person name="Tunlid A."/>
            <person name="Henrissat B."/>
            <person name="Grigoriev I.V."/>
            <person name="Hibbett D.S."/>
            <person name="Martin F."/>
            <person name="Nordberg H.P."/>
            <person name="Cantor M.N."/>
            <person name="Hua S.X."/>
        </authorList>
    </citation>
    <scope>NUCLEOTIDE SEQUENCE [LARGE SCALE GENOMIC DNA]</scope>
    <source>
        <strain evidence="3">h7</strain>
    </source>
</reference>
<feature type="compositionally biased region" description="Basic and acidic residues" evidence="1">
    <location>
        <begin position="357"/>
        <end position="371"/>
    </location>
</feature>
<feature type="compositionally biased region" description="Polar residues" evidence="1">
    <location>
        <begin position="496"/>
        <end position="512"/>
    </location>
</feature>
<evidence type="ECO:0000313" key="2">
    <source>
        <dbReference type="EMBL" id="KIM45644.1"/>
    </source>
</evidence>
<feature type="compositionally biased region" description="Low complexity" evidence="1">
    <location>
        <begin position="24"/>
        <end position="55"/>
    </location>
</feature>
<reference evidence="3" key="2">
    <citation type="submission" date="2015-01" db="EMBL/GenBank/DDBJ databases">
        <title>Evolutionary Origins and Diversification of the Mycorrhizal Mutualists.</title>
        <authorList>
            <consortium name="DOE Joint Genome Institute"/>
            <consortium name="Mycorrhizal Genomics Consortium"/>
            <person name="Kohler A."/>
            <person name="Kuo A."/>
            <person name="Nagy L.G."/>
            <person name="Floudas D."/>
            <person name="Copeland A."/>
            <person name="Barry K.W."/>
            <person name="Cichocki N."/>
            <person name="Veneault-Fourrey C."/>
            <person name="LaButti K."/>
            <person name="Lindquist E.A."/>
            <person name="Lipzen A."/>
            <person name="Lundell T."/>
            <person name="Morin E."/>
            <person name="Murat C."/>
            <person name="Riley R."/>
            <person name="Ohm R."/>
            <person name="Sun H."/>
            <person name="Tunlid A."/>
            <person name="Henrissat B."/>
            <person name="Grigoriev I.V."/>
            <person name="Hibbett D.S."/>
            <person name="Martin F."/>
        </authorList>
    </citation>
    <scope>NUCLEOTIDE SEQUENCE [LARGE SCALE GENOMIC DNA]</scope>
    <source>
        <strain evidence="3">h7</strain>
    </source>
</reference>
<protein>
    <submittedName>
        <fullName evidence="2">Uncharacterized protein</fullName>
    </submittedName>
</protein>
<dbReference type="STRING" id="686832.A0A0C3CNK6"/>
<gene>
    <name evidence="2" type="ORF">M413DRAFT_345000</name>
</gene>
<feature type="compositionally biased region" description="Basic and acidic residues" evidence="1">
    <location>
        <begin position="380"/>
        <end position="411"/>
    </location>
</feature>
<feature type="compositionally biased region" description="Low complexity" evidence="1">
    <location>
        <begin position="241"/>
        <end position="251"/>
    </location>
</feature>
<sequence length="780" mass="84065">MAVRPLFEGAMSPTSTGGLPSPNPSYLSLPDSSSFFSSSSASSSYHAPRTPLRSPRTPRPSPLFRLLQPFVLKAPPNTPTSTSPTTDTSPFMVLHHPTPQSYQPPSPTNTTAPRPPTPSRSERLLRDALMRDELERHPVPSSPLVPPSPSSKTHRRRHSHVPTSTAVAGRAHAPSSPERDREESMRGAFLFRTAMNNPRSSSPGLPPATERESKRYYGGDAERSASPTPTTPQQGHHHISQSHQSQQQLHHQPPPSQPHFNARSTTRSTQSPSARSTSHSPSPLRHRRQAGGSLSLNRPLPLPLDNDSPSRRARSPMNPRHQNQQGLPTSPGEPLVMTPHEQVLRARLERVLSAGRVMEKGEKEKEVERQRQIIRQRERRNRERSESRGNEVRDEEGGWPWREHERDRDRGVWGVEETATTTSPLYSSASNNSGSSGVLPTLQSIRSTATTSTPTRVPHNRTRSKTDPHSPSPRTAVVSSPRRGSTAPTPSRIPVTKSTASAVSQRTGTTPPLVSGQADNGHEADADDGDDDDDGDLRLLTPPPTPPFTTRMFSFSLGGGGETPYLPSPYKTNNSPATSRTGAGSVGQTVGRRKSDANSKVDGKNPTKKAGLVLGSPRRPRNAPVRNMHSSSSDIEHAHDNDDGAADASCSSSGRSSSNSQASFPASDDLSHHLRAPHSPTAQHLSHPQRPQFNARTASARCRAIEGYVSFASVEGLGEPPADPMSPDGVVEDEDGVKTGSVLGLGAGVAGWGGWRRLLGVAGVVGTPHEDGQQQRGVVL</sequence>
<proteinExistence type="predicted"/>
<feature type="compositionally biased region" description="Polar residues" evidence="1">
    <location>
        <begin position="194"/>
        <end position="203"/>
    </location>
</feature>
<feature type="compositionally biased region" description="Basic and acidic residues" evidence="1">
    <location>
        <begin position="120"/>
        <end position="138"/>
    </location>
</feature>
<feature type="region of interest" description="Disordered" evidence="1">
    <location>
        <begin position="1"/>
        <end position="340"/>
    </location>
</feature>
<accession>A0A0C3CNK6</accession>
<feature type="compositionally biased region" description="Low complexity" evidence="1">
    <location>
        <begin position="263"/>
        <end position="283"/>
    </location>
</feature>
<evidence type="ECO:0000256" key="1">
    <source>
        <dbReference type="SAM" id="MobiDB-lite"/>
    </source>
</evidence>
<dbReference type="EMBL" id="KN831772">
    <property type="protein sequence ID" value="KIM45644.1"/>
    <property type="molecule type" value="Genomic_DNA"/>
</dbReference>
<feature type="compositionally biased region" description="Pro residues" evidence="1">
    <location>
        <begin position="102"/>
        <end position="118"/>
    </location>
</feature>
<feature type="compositionally biased region" description="Acidic residues" evidence="1">
    <location>
        <begin position="525"/>
        <end position="535"/>
    </location>
</feature>
<dbReference type="Proteomes" id="UP000053424">
    <property type="component" value="Unassembled WGS sequence"/>
</dbReference>
<feature type="compositionally biased region" description="Low complexity" evidence="1">
    <location>
        <begin position="427"/>
        <end position="437"/>
    </location>
</feature>
<feature type="region of interest" description="Disordered" evidence="1">
    <location>
        <begin position="357"/>
        <end position="698"/>
    </location>
</feature>
<feature type="compositionally biased region" description="Polar residues" evidence="1">
    <location>
        <begin position="570"/>
        <end position="588"/>
    </location>
</feature>
<feature type="compositionally biased region" description="Low complexity" evidence="1">
    <location>
        <begin position="79"/>
        <end position="90"/>
    </location>
</feature>
<evidence type="ECO:0000313" key="3">
    <source>
        <dbReference type="Proteomes" id="UP000053424"/>
    </source>
</evidence>
<feature type="compositionally biased region" description="Low complexity" evidence="1">
    <location>
        <begin position="646"/>
        <end position="667"/>
    </location>
</feature>
<feature type="compositionally biased region" description="Pro residues" evidence="1">
    <location>
        <begin position="140"/>
        <end position="149"/>
    </location>
</feature>
<keyword evidence="3" id="KW-1185">Reference proteome</keyword>
<dbReference type="HOGENOM" id="CLU_359043_0_0_1"/>
<organism evidence="2 3">
    <name type="scientific">Hebeloma cylindrosporum</name>
    <dbReference type="NCBI Taxonomy" id="76867"/>
    <lineage>
        <taxon>Eukaryota</taxon>
        <taxon>Fungi</taxon>
        <taxon>Dikarya</taxon>
        <taxon>Basidiomycota</taxon>
        <taxon>Agaricomycotina</taxon>
        <taxon>Agaricomycetes</taxon>
        <taxon>Agaricomycetidae</taxon>
        <taxon>Agaricales</taxon>
        <taxon>Agaricineae</taxon>
        <taxon>Hymenogastraceae</taxon>
        <taxon>Hebeloma</taxon>
    </lineage>
</organism>
<dbReference type="AlphaFoldDB" id="A0A0C3CNK6"/>
<name>A0A0C3CNK6_HEBCY</name>
<feature type="compositionally biased region" description="Polar residues" evidence="1">
    <location>
        <begin position="680"/>
        <end position="697"/>
    </location>
</feature>
<feature type="compositionally biased region" description="Basic and acidic residues" evidence="1">
    <location>
        <begin position="209"/>
        <end position="223"/>
    </location>
</feature>